<evidence type="ECO:0000313" key="3">
    <source>
        <dbReference type="Proteomes" id="UP000253303"/>
    </source>
</evidence>
<sequence>MLPASGPDAYTAARGRLIVSNGYCDGGCAEPVAPPPVRQQFTVPAAQPPQPHQQDAALPVYSTTRVPS</sequence>
<name>A0A366M0W5_9ACTN</name>
<proteinExistence type="predicted"/>
<evidence type="ECO:0000256" key="1">
    <source>
        <dbReference type="SAM" id="MobiDB-lite"/>
    </source>
</evidence>
<protein>
    <submittedName>
        <fullName evidence="2">Uncharacterized protein</fullName>
    </submittedName>
</protein>
<feature type="region of interest" description="Disordered" evidence="1">
    <location>
        <begin position="41"/>
        <end position="68"/>
    </location>
</feature>
<evidence type="ECO:0000313" key="2">
    <source>
        <dbReference type="EMBL" id="RBQ19269.1"/>
    </source>
</evidence>
<comment type="caution">
    <text evidence="2">The sequence shown here is derived from an EMBL/GenBank/DDBJ whole genome shotgun (WGS) entry which is preliminary data.</text>
</comment>
<reference evidence="2 3" key="1">
    <citation type="submission" date="2018-06" db="EMBL/GenBank/DDBJ databases">
        <title>Sphaerisporangium craniellae sp. nov., isolated from a marine sponge in the South China Sea.</title>
        <authorList>
            <person name="Li L."/>
        </authorList>
    </citation>
    <scope>NUCLEOTIDE SEQUENCE [LARGE SCALE GENOMIC DNA]</scope>
    <source>
        <strain evidence="2 3">LHW63015</strain>
    </source>
</reference>
<dbReference type="EMBL" id="QMEY01000005">
    <property type="protein sequence ID" value="RBQ19269.1"/>
    <property type="molecule type" value="Genomic_DNA"/>
</dbReference>
<dbReference type="AlphaFoldDB" id="A0A366M0W5"/>
<keyword evidence="3" id="KW-1185">Reference proteome</keyword>
<accession>A0A366M0W5</accession>
<organism evidence="2 3">
    <name type="scientific">Spongiactinospora rosea</name>
    <dbReference type="NCBI Taxonomy" id="2248750"/>
    <lineage>
        <taxon>Bacteria</taxon>
        <taxon>Bacillati</taxon>
        <taxon>Actinomycetota</taxon>
        <taxon>Actinomycetes</taxon>
        <taxon>Streptosporangiales</taxon>
        <taxon>Streptosporangiaceae</taxon>
        <taxon>Spongiactinospora</taxon>
    </lineage>
</organism>
<gene>
    <name evidence="2" type="ORF">DP939_15145</name>
</gene>
<dbReference type="Proteomes" id="UP000253303">
    <property type="component" value="Unassembled WGS sequence"/>
</dbReference>